<dbReference type="OrthoDB" id="333057at2"/>
<reference evidence="2" key="1">
    <citation type="journal article" date="2019" name="PLoS Negl. Trop. Dis.">
        <title>Revisiting the worldwide diversity of Leptospira species in the environment.</title>
        <authorList>
            <person name="Vincent A.T."/>
            <person name="Schiettekatte O."/>
            <person name="Bourhy P."/>
            <person name="Veyrier F.J."/>
            <person name="Picardeau M."/>
        </authorList>
    </citation>
    <scope>NUCLEOTIDE SEQUENCE [LARGE SCALE GENOMIC DNA]</scope>
    <source>
        <strain evidence="2">SSW15</strain>
    </source>
</reference>
<feature type="transmembrane region" description="Helical" evidence="1">
    <location>
        <begin position="123"/>
        <end position="145"/>
    </location>
</feature>
<gene>
    <name evidence="2" type="ORF">EHO60_08355</name>
</gene>
<comment type="caution">
    <text evidence="2">The sequence shown here is derived from an EMBL/GenBank/DDBJ whole genome shotgun (WGS) entry which is preliminary data.</text>
</comment>
<feature type="transmembrane region" description="Helical" evidence="1">
    <location>
        <begin position="6"/>
        <end position="31"/>
    </location>
</feature>
<organism evidence="2 3">
    <name type="scientific">Leptospira fletcheri</name>
    <dbReference type="NCBI Taxonomy" id="2484981"/>
    <lineage>
        <taxon>Bacteria</taxon>
        <taxon>Pseudomonadati</taxon>
        <taxon>Spirochaetota</taxon>
        <taxon>Spirochaetia</taxon>
        <taxon>Leptospirales</taxon>
        <taxon>Leptospiraceae</taxon>
        <taxon>Leptospira</taxon>
    </lineage>
</organism>
<evidence type="ECO:0000256" key="1">
    <source>
        <dbReference type="SAM" id="Phobius"/>
    </source>
</evidence>
<name>A0A4R9GHR3_9LEPT</name>
<keyword evidence="1" id="KW-0472">Membrane</keyword>
<dbReference type="RefSeq" id="WP_135767662.1">
    <property type="nucleotide sequence ID" value="NZ_RQET01000004.1"/>
</dbReference>
<keyword evidence="3" id="KW-1185">Reference proteome</keyword>
<keyword evidence="1" id="KW-0812">Transmembrane</keyword>
<feature type="transmembrane region" description="Helical" evidence="1">
    <location>
        <begin position="91"/>
        <end position="111"/>
    </location>
</feature>
<evidence type="ECO:0000313" key="2">
    <source>
        <dbReference type="EMBL" id="TGK12260.1"/>
    </source>
</evidence>
<proteinExistence type="predicted"/>
<dbReference type="EMBL" id="RQET01000004">
    <property type="protein sequence ID" value="TGK12260.1"/>
    <property type="molecule type" value="Genomic_DNA"/>
</dbReference>
<dbReference type="Proteomes" id="UP000298458">
    <property type="component" value="Unassembled WGS sequence"/>
</dbReference>
<accession>A0A4R9GHR3</accession>
<sequence>MQPEIHLNYLAILAGVLSNVAIGFLWYGPLFGKMWAAEMGFPQDMKPDQKQMMKSLALMVIGSFLTAYVLAHSVDSWRPSSWKVGADQSSWTYGFFAALFTWIGFYVPLLFGSVSWEGKSWKLFFINAAYYFVSLQAMGMILAHWRA</sequence>
<evidence type="ECO:0000313" key="3">
    <source>
        <dbReference type="Proteomes" id="UP000298458"/>
    </source>
</evidence>
<feature type="transmembrane region" description="Helical" evidence="1">
    <location>
        <begin position="52"/>
        <end position="71"/>
    </location>
</feature>
<protein>
    <submittedName>
        <fullName evidence="2">DUF1761 domain-containing protein</fullName>
    </submittedName>
</protein>
<keyword evidence="1" id="KW-1133">Transmembrane helix</keyword>
<dbReference type="Pfam" id="PF08570">
    <property type="entry name" value="DUF1761"/>
    <property type="match status" value="1"/>
</dbReference>
<dbReference type="InterPro" id="IPR013879">
    <property type="entry name" value="DUF1761"/>
</dbReference>
<dbReference type="AlphaFoldDB" id="A0A4R9GHR3"/>